<comment type="caution">
    <text evidence="2">The sequence shown here is derived from an EMBL/GenBank/DDBJ whole genome shotgun (WGS) entry which is preliminary data.</text>
</comment>
<feature type="transmembrane region" description="Helical" evidence="1">
    <location>
        <begin position="20"/>
        <end position="41"/>
    </location>
</feature>
<accession>A0ABT5G6X5</accession>
<evidence type="ECO:0000313" key="2">
    <source>
        <dbReference type="EMBL" id="MDC2960593.1"/>
    </source>
</evidence>
<dbReference type="Proteomes" id="UP001221328">
    <property type="component" value="Unassembled WGS sequence"/>
</dbReference>
<keyword evidence="1" id="KW-1133">Transmembrane helix</keyword>
<proteinExistence type="predicted"/>
<keyword evidence="1" id="KW-0472">Membrane</keyword>
<gene>
    <name evidence="2" type="ORF">PO587_39835</name>
</gene>
<organism evidence="2 3">
    <name type="scientific">Streptomyces gilvifuscus</name>
    <dbReference type="NCBI Taxonomy" id="1550617"/>
    <lineage>
        <taxon>Bacteria</taxon>
        <taxon>Bacillati</taxon>
        <taxon>Actinomycetota</taxon>
        <taxon>Actinomycetes</taxon>
        <taxon>Kitasatosporales</taxon>
        <taxon>Streptomycetaceae</taxon>
        <taxon>Streptomyces</taxon>
    </lineage>
</organism>
<feature type="transmembrane region" description="Helical" evidence="1">
    <location>
        <begin position="53"/>
        <end position="71"/>
    </location>
</feature>
<feature type="transmembrane region" description="Helical" evidence="1">
    <location>
        <begin position="183"/>
        <end position="201"/>
    </location>
</feature>
<sequence length="245" mass="27503">MGGDTGAIERVYRRRRRPPLLQLGVAVLIGGNALLHAGRFGDPHGDRYGPPSWMPWSVGVLFTATLVRIALEQLRAYTRVTASGISVQGRLRSRSWYWADVYDIRVEPTLRGSGSSGPRWLTYLYDFEGRRHLLWHLDDWQLGDPYAEVSELCLAAAPYRSLAWEPSPRVEELIRRGAARRKAWIRAGYSALVVFFAMFVVDFWEVVTGRPEHLFLLLVVVPLAFFGAVGAVLQRLTTGPAAAQP</sequence>
<evidence type="ECO:0000256" key="1">
    <source>
        <dbReference type="SAM" id="Phobius"/>
    </source>
</evidence>
<feature type="transmembrane region" description="Helical" evidence="1">
    <location>
        <begin position="213"/>
        <end position="233"/>
    </location>
</feature>
<keyword evidence="3" id="KW-1185">Reference proteome</keyword>
<name>A0ABT5G6X5_9ACTN</name>
<dbReference type="EMBL" id="JAQOSK010000024">
    <property type="protein sequence ID" value="MDC2960593.1"/>
    <property type="molecule type" value="Genomic_DNA"/>
</dbReference>
<keyword evidence="1" id="KW-0812">Transmembrane</keyword>
<evidence type="ECO:0000313" key="3">
    <source>
        <dbReference type="Proteomes" id="UP001221328"/>
    </source>
</evidence>
<reference evidence="2 3" key="1">
    <citation type="journal article" date="2015" name="Int. J. Syst. Evol. Microbiol.">
        <title>Streptomyces gilvifuscus sp. nov., an actinomycete that produces antibacterial compounds isolated from soil.</title>
        <authorList>
            <person name="Nguyen T.M."/>
            <person name="Kim J."/>
        </authorList>
    </citation>
    <scope>NUCLEOTIDE SEQUENCE [LARGE SCALE GENOMIC DNA]</scope>
    <source>
        <strain evidence="2 3">T113</strain>
    </source>
</reference>
<dbReference type="RefSeq" id="WP_272178703.1">
    <property type="nucleotide sequence ID" value="NZ_JAQOSK010000024.1"/>
</dbReference>
<protein>
    <submittedName>
        <fullName evidence="2">PH domain-containing protein</fullName>
    </submittedName>
</protein>